<feature type="compositionally biased region" description="Basic and acidic residues" evidence="1">
    <location>
        <begin position="361"/>
        <end position="388"/>
    </location>
</feature>
<feature type="compositionally biased region" description="Basic and acidic residues" evidence="1">
    <location>
        <begin position="70"/>
        <end position="101"/>
    </location>
</feature>
<feature type="non-terminal residue" evidence="2">
    <location>
        <position position="1"/>
    </location>
</feature>
<name>A0A6J4LZJ7_9ACTN</name>
<feature type="compositionally biased region" description="Basic residues" evidence="1">
    <location>
        <begin position="24"/>
        <end position="38"/>
    </location>
</feature>
<gene>
    <name evidence="2" type="ORF">AVDCRST_MAG34-1126</name>
</gene>
<organism evidence="2">
    <name type="scientific">uncultured Nocardioidaceae bacterium</name>
    <dbReference type="NCBI Taxonomy" id="253824"/>
    <lineage>
        <taxon>Bacteria</taxon>
        <taxon>Bacillati</taxon>
        <taxon>Actinomycetota</taxon>
        <taxon>Actinomycetes</taxon>
        <taxon>Propionibacteriales</taxon>
        <taxon>Nocardioidaceae</taxon>
        <taxon>environmental samples</taxon>
    </lineage>
</organism>
<feature type="compositionally biased region" description="Basic and acidic residues" evidence="1">
    <location>
        <begin position="209"/>
        <end position="229"/>
    </location>
</feature>
<sequence>GSPPLRDRGPHRHPGGDPQDGARLRRRADHPGGHRARAPGRVPHPDRRGAQGARSLRPDDPRGVRRPRRVAADLRAGRGGDRPRLDERLGDHQHPLHRRLDAAPPRHRGAEAALPAPDGDRRGARRLLDVGARVRFRRLGDHVQGSRARGRQLLHHRPEDVADQRRLRQPGGRPREDRRGRRLGLPQHDHLPGGEGGRVRRDRAGRHRPGQDREDGLQGRRHHGDDLRGAPHLGRPDRRRHARSRLLPDDGRRRGGPRQRRRPRLRGRPPCLRARGRLRPAAGDVRQEDRRPPGGAVPARRDGDQGGGRPPDDGEGGANQRPGPAQRPRGRDGEVPRLGVLLAGGRGLLPHPRRLRVLQGVRDRAALPRGSDAADRRGHRGHPADGHRAPAPGGLQGPL</sequence>
<evidence type="ECO:0000313" key="2">
    <source>
        <dbReference type="EMBL" id="CAA9344144.1"/>
    </source>
</evidence>
<reference evidence="2" key="1">
    <citation type="submission" date="2020-02" db="EMBL/GenBank/DDBJ databases">
        <authorList>
            <person name="Meier V. D."/>
        </authorList>
    </citation>
    <scope>NUCLEOTIDE SEQUENCE</scope>
    <source>
        <strain evidence="2">AVDCRST_MAG34</strain>
    </source>
</reference>
<protein>
    <submittedName>
        <fullName evidence="2">Acyl-CoA dehydrogenase</fullName>
    </submittedName>
</protein>
<dbReference type="EMBL" id="CADCUI010000024">
    <property type="protein sequence ID" value="CAA9344144.1"/>
    <property type="molecule type" value="Genomic_DNA"/>
</dbReference>
<evidence type="ECO:0000256" key="1">
    <source>
        <dbReference type="SAM" id="MobiDB-lite"/>
    </source>
</evidence>
<feature type="region of interest" description="Disordered" evidence="1">
    <location>
        <begin position="1"/>
        <end position="123"/>
    </location>
</feature>
<dbReference type="AlphaFoldDB" id="A0A6J4LZJ7"/>
<proteinExistence type="predicted"/>
<feature type="region of interest" description="Disordered" evidence="1">
    <location>
        <begin position="141"/>
        <end position="399"/>
    </location>
</feature>
<feature type="compositionally biased region" description="Basic residues" evidence="1">
    <location>
        <begin position="254"/>
        <end position="267"/>
    </location>
</feature>
<accession>A0A6J4LZJ7</accession>
<feature type="compositionally biased region" description="Basic and acidic residues" evidence="1">
    <location>
        <begin position="156"/>
        <end position="166"/>
    </location>
</feature>
<feature type="non-terminal residue" evidence="2">
    <location>
        <position position="399"/>
    </location>
</feature>
<feature type="compositionally biased region" description="Low complexity" evidence="1">
    <location>
        <begin position="268"/>
        <end position="284"/>
    </location>
</feature>